<keyword evidence="6 7" id="KW-0472">Membrane</keyword>
<dbReference type="Gene3D" id="1.10.3720.10">
    <property type="entry name" value="MetI-like"/>
    <property type="match status" value="1"/>
</dbReference>
<evidence type="ECO:0000259" key="8">
    <source>
        <dbReference type="PROSITE" id="PS50928"/>
    </source>
</evidence>
<keyword evidence="4 7" id="KW-0812">Transmembrane</keyword>
<evidence type="ECO:0000256" key="2">
    <source>
        <dbReference type="ARBA" id="ARBA00022448"/>
    </source>
</evidence>
<dbReference type="Proteomes" id="UP000377595">
    <property type="component" value="Unassembled WGS sequence"/>
</dbReference>
<comment type="similarity">
    <text evidence="7">Belongs to the binding-protein-dependent transport system permease family.</text>
</comment>
<dbReference type="CDD" id="cd06261">
    <property type="entry name" value="TM_PBP2"/>
    <property type="match status" value="1"/>
</dbReference>
<feature type="transmembrane region" description="Helical" evidence="7">
    <location>
        <begin position="153"/>
        <end position="175"/>
    </location>
</feature>
<dbReference type="Pfam" id="PF00528">
    <property type="entry name" value="BPD_transp_1"/>
    <property type="match status" value="1"/>
</dbReference>
<evidence type="ECO:0000313" key="10">
    <source>
        <dbReference type="Proteomes" id="UP000377595"/>
    </source>
</evidence>
<evidence type="ECO:0000256" key="1">
    <source>
        <dbReference type="ARBA" id="ARBA00004651"/>
    </source>
</evidence>
<accession>A0A5M3X8C2</accession>
<dbReference type="GO" id="GO:0005886">
    <property type="term" value="C:plasma membrane"/>
    <property type="evidence" value="ECO:0007669"/>
    <property type="project" value="UniProtKB-SubCell"/>
</dbReference>
<keyword evidence="5 7" id="KW-1133">Transmembrane helix</keyword>
<dbReference type="SUPFAM" id="SSF161098">
    <property type="entry name" value="MetI-like"/>
    <property type="match status" value="1"/>
</dbReference>
<reference evidence="9 10" key="1">
    <citation type="submission" date="2019-10" db="EMBL/GenBank/DDBJ databases">
        <title>Whole genome shotgun sequence of Acrocarpospora pleiomorpha NBRC 16267.</title>
        <authorList>
            <person name="Ichikawa N."/>
            <person name="Kimura A."/>
            <person name="Kitahashi Y."/>
            <person name="Komaki H."/>
            <person name="Oguchi A."/>
        </authorList>
    </citation>
    <scope>NUCLEOTIDE SEQUENCE [LARGE SCALE GENOMIC DNA]</scope>
    <source>
        <strain evidence="9 10">NBRC 16267</strain>
    </source>
</reference>
<dbReference type="PROSITE" id="PS50928">
    <property type="entry name" value="ABC_TM1"/>
    <property type="match status" value="1"/>
</dbReference>
<name>A0A5M3X8C2_9ACTN</name>
<dbReference type="InterPro" id="IPR045621">
    <property type="entry name" value="BPD_transp_1_N"/>
</dbReference>
<dbReference type="GO" id="GO:0055085">
    <property type="term" value="P:transmembrane transport"/>
    <property type="evidence" value="ECO:0007669"/>
    <property type="project" value="InterPro"/>
</dbReference>
<evidence type="ECO:0000256" key="5">
    <source>
        <dbReference type="ARBA" id="ARBA00022989"/>
    </source>
</evidence>
<proteinExistence type="inferred from homology"/>
<keyword evidence="2 7" id="KW-0813">Transport</keyword>
<sequence>MAAAVATPATPTDPGRRIALPRGLLTYVARRALYGLMTLVLVVSTVFLIIRVLPSDPARTLAGENAPPERVAQIREELRLDEPILTQYLDYLGGLLRGDIGRSALNGRPVAEVVGERIPDTLMLALLAVVIGAAAGGFLGVRAARLPGRWVDRALSVATGAGVAIPAFWLGLLLIKFLAVDHQVFPASGQQGPLAIVLPALTLAVYVFAVVGKIVRSAMIEVLHEDFVRTALAKGCSPSRAVWRHGARNCSLSVLTVIGLQLGALLGGSVIVEATFSWPGLGSLVTDAITNQDLAVVQGGVLCFAFLFVLVNLLVDVTYGLLDPRIEHS</sequence>
<dbReference type="InterPro" id="IPR000515">
    <property type="entry name" value="MetI-like"/>
</dbReference>
<keyword evidence="10" id="KW-1185">Reference proteome</keyword>
<feature type="transmembrane region" description="Helical" evidence="7">
    <location>
        <begin position="122"/>
        <end position="141"/>
    </location>
</feature>
<dbReference type="EMBL" id="BLAF01000004">
    <property type="protein sequence ID" value="GES17340.1"/>
    <property type="molecule type" value="Genomic_DNA"/>
</dbReference>
<evidence type="ECO:0000256" key="4">
    <source>
        <dbReference type="ARBA" id="ARBA00022692"/>
    </source>
</evidence>
<evidence type="ECO:0000313" key="9">
    <source>
        <dbReference type="EMBL" id="GES17340.1"/>
    </source>
</evidence>
<keyword evidence="3" id="KW-1003">Cell membrane</keyword>
<evidence type="ECO:0000256" key="3">
    <source>
        <dbReference type="ARBA" id="ARBA00022475"/>
    </source>
</evidence>
<evidence type="ECO:0000256" key="7">
    <source>
        <dbReference type="RuleBase" id="RU363032"/>
    </source>
</evidence>
<feature type="domain" description="ABC transmembrane type-1" evidence="8">
    <location>
        <begin position="118"/>
        <end position="319"/>
    </location>
</feature>
<dbReference type="Pfam" id="PF19300">
    <property type="entry name" value="BPD_transp_1_N"/>
    <property type="match status" value="1"/>
</dbReference>
<dbReference type="PANTHER" id="PTHR43163">
    <property type="entry name" value="DIPEPTIDE TRANSPORT SYSTEM PERMEASE PROTEIN DPPB-RELATED"/>
    <property type="match status" value="1"/>
</dbReference>
<feature type="transmembrane region" description="Helical" evidence="7">
    <location>
        <begin position="252"/>
        <end position="276"/>
    </location>
</feature>
<dbReference type="AlphaFoldDB" id="A0A5M3X8C2"/>
<feature type="transmembrane region" description="Helical" evidence="7">
    <location>
        <begin position="296"/>
        <end position="322"/>
    </location>
</feature>
<gene>
    <name evidence="9" type="ORF">Aple_002350</name>
</gene>
<evidence type="ECO:0000256" key="6">
    <source>
        <dbReference type="ARBA" id="ARBA00023136"/>
    </source>
</evidence>
<feature type="transmembrane region" description="Helical" evidence="7">
    <location>
        <begin position="195"/>
        <end position="215"/>
    </location>
</feature>
<protein>
    <submittedName>
        <fullName evidence="9">Peptide ABC transporter permease</fullName>
    </submittedName>
</protein>
<dbReference type="PANTHER" id="PTHR43163:SF6">
    <property type="entry name" value="DIPEPTIDE TRANSPORT SYSTEM PERMEASE PROTEIN DPPB-RELATED"/>
    <property type="match status" value="1"/>
</dbReference>
<dbReference type="InterPro" id="IPR035906">
    <property type="entry name" value="MetI-like_sf"/>
</dbReference>
<comment type="caution">
    <text evidence="9">The sequence shown here is derived from an EMBL/GenBank/DDBJ whole genome shotgun (WGS) entry which is preliminary data.</text>
</comment>
<feature type="transmembrane region" description="Helical" evidence="7">
    <location>
        <begin position="32"/>
        <end position="53"/>
    </location>
</feature>
<comment type="subcellular location">
    <subcellularLocation>
        <location evidence="1 7">Cell membrane</location>
        <topology evidence="1 7">Multi-pass membrane protein</topology>
    </subcellularLocation>
</comment>
<organism evidence="9 10">
    <name type="scientific">Acrocarpospora pleiomorpha</name>
    <dbReference type="NCBI Taxonomy" id="90975"/>
    <lineage>
        <taxon>Bacteria</taxon>
        <taxon>Bacillati</taxon>
        <taxon>Actinomycetota</taxon>
        <taxon>Actinomycetes</taxon>
        <taxon>Streptosporangiales</taxon>
        <taxon>Streptosporangiaceae</taxon>
        <taxon>Acrocarpospora</taxon>
    </lineage>
</organism>
<dbReference type="OrthoDB" id="9778910at2"/>